<name>A0A835J6I2_9ROSI</name>
<keyword evidence="1" id="KW-0732">Signal</keyword>
<dbReference type="Proteomes" id="UP000657918">
    <property type="component" value="Unassembled WGS sequence"/>
</dbReference>
<feature type="signal peptide" evidence="1">
    <location>
        <begin position="1"/>
        <end position="24"/>
    </location>
</feature>
<proteinExistence type="predicted"/>
<sequence length="80" mass="8393">MKAFFIACILLATVVFSPLSSCTARELAVSANVKGYGVVDLAVGNGALAPGNIPFNCGRGNRYCVPSPPKTPCLPYKRDC</sequence>
<reference evidence="2 3" key="1">
    <citation type="submission" date="2020-10" db="EMBL/GenBank/DDBJ databases">
        <title>Plant Genome Project.</title>
        <authorList>
            <person name="Zhang R.-G."/>
        </authorList>
    </citation>
    <scope>NUCLEOTIDE SEQUENCE [LARGE SCALE GENOMIC DNA]</scope>
    <source>
        <strain evidence="2">FAFU-HL-1</strain>
        <tissue evidence="2">Leaf</tissue>
    </source>
</reference>
<evidence type="ECO:0000313" key="2">
    <source>
        <dbReference type="EMBL" id="KAF9663942.1"/>
    </source>
</evidence>
<gene>
    <name evidence="2" type="ORF">SADUNF_Sadunf17G0104500</name>
</gene>
<protein>
    <submittedName>
        <fullName evidence="2">Uncharacterized protein</fullName>
    </submittedName>
</protein>
<feature type="chain" id="PRO_5033016361" evidence="1">
    <location>
        <begin position="25"/>
        <end position="80"/>
    </location>
</feature>
<keyword evidence="3" id="KW-1185">Reference proteome</keyword>
<dbReference type="OrthoDB" id="848457at2759"/>
<comment type="caution">
    <text evidence="2">The sequence shown here is derived from an EMBL/GenBank/DDBJ whole genome shotgun (WGS) entry which is preliminary data.</text>
</comment>
<dbReference type="EMBL" id="JADGMS010000017">
    <property type="protein sequence ID" value="KAF9663942.1"/>
    <property type="molecule type" value="Genomic_DNA"/>
</dbReference>
<dbReference type="AlphaFoldDB" id="A0A835J6I2"/>
<organism evidence="2 3">
    <name type="scientific">Salix dunnii</name>
    <dbReference type="NCBI Taxonomy" id="1413687"/>
    <lineage>
        <taxon>Eukaryota</taxon>
        <taxon>Viridiplantae</taxon>
        <taxon>Streptophyta</taxon>
        <taxon>Embryophyta</taxon>
        <taxon>Tracheophyta</taxon>
        <taxon>Spermatophyta</taxon>
        <taxon>Magnoliopsida</taxon>
        <taxon>eudicotyledons</taxon>
        <taxon>Gunneridae</taxon>
        <taxon>Pentapetalae</taxon>
        <taxon>rosids</taxon>
        <taxon>fabids</taxon>
        <taxon>Malpighiales</taxon>
        <taxon>Salicaceae</taxon>
        <taxon>Saliceae</taxon>
        <taxon>Salix</taxon>
    </lineage>
</organism>
<evidence type="ECO:0000313" key="3">
    <source>
        <dbReference type="Proteomes" id="UP000657918"/>
    </source>
</evidence>
<accession>A0A835J6I2</accession>
<evidence type="ECO:0000256" key="1">
    <source>
        <dbReference type="SAM" id="SignalP"/>
    </source>
</evidence>